<dbReference type="Pfam" id="PF00005">
    <property type="entry name" value="ABC_tran"/>
    <property type="match status" value="2"/>
</dbReference>
<name>A0A8A0RKK1_9FIRM</name>
<dbReference type="PROSITE" id="PS50893">
    <property type="entry name" value="ABC_TRANSPORTER_2"/>
    <property type="match status" value="2"/>
</dbReference>
<evidence type="ECO:0000259" key="5">
    <source>
        <dbReference type="PROSITE" id="PS50893"/>
    </source>
</evidence>
<proteinExistence type="predicted"/>
<dbReference type="Pfam" id="PF16326">
    <property type="entry name" value="ABC_tran_CTD"/>
    <property type="match status" value="1"/>
</dbReference>
<keyword evidence="7" id="KW-1185">Reference proteome</keyword>
<dbReference type="SUPFAM" id="SSF52540">
    <property type="entry name" value="P-loop containing nucleoside triphosphate hydrolases"/>
    <property type="match status" value="2"/>
</dbReference>
<protein>
    <submittedName>
        <fullName evidence="6">Putative ABC transporter ATP-binding protein YheS</fullName>
    </submittedName>
</protein>
<evidence type="ECO:0000256" key="2">
    <source>
        <dbReference type="ARBA" id="ARBA00022741"/>
    </source>
</evidence>
<keyword evidence="4" id="KW-0175">Coiled coil</keyword>
<dbReference type="RefSeq" id="WP_206708626.1">
    <property type="nucleotide sequence ID" value="NZ_CP059066.1"/>
</dbReference>
<feature type="coiled-coil region" evidence="4">
    <location>
        <begin position="532"/>
        <end position="631"/>
    </location>
</feature>
<dbReference type="Pfam" id="PF12848">
    <property type="entry name" value="ABC_tran_Xtn"/>
    <property type="match status" value="1"/>
</dbReference>
<evidence type="ECO:0000256" key="3">
    <source>
        <dbReference type="ARBA" id="ARBA00022840"/>
    </source>
</evidence>
<feature type="domain" description="ABC transporter" evidence="5">
    <location>
        <begin position="330"/>
        <end position="543"/>
    </location>
</feature>
<dbReference type="InterPro" id="IPR032524">
    <property type="entry name" value="ABC_tran_C"/>
</dbReference>
<evidence type="ECO:0000256" key="4">
    <source>
        <dbReference type="SAM" id="Coils"/>
    </source>
</evidence>
<dbReference type="Proteomes" id="UP000662904">
    <property type="component" value="Chromosome"/>
</dbReference>
<dbReference type="InterPro" id="IPR003593">
    <property type="entry name" value="AAA+_ATPase"/>
</dbReference>
<evidence type="ECO:0000313" key="6">
    <source>
        <dbReference type="EMBL" id="QSQ08412.1"/>
    </source>
</evidence>
<dbReference type="EMBL" id="CP059066">
    <property type="protein sequence ID" value="QSQ08412.1"/>
    <property type="molecule type" value="Genomic_DNA"/>
</dbReference>
<accession>A0A8A0RKK1</accession>
<keyword evidence="1" id="KW-0677">Repeat</keyword>
<dbReference type="PROSITE" id="PS00211">
    <property type="entry name" value="ABC_TRANSPORTER_1"/>
    <property type="match status" value="2"/>
</dbReference>
<dbReference type="FunFam" id="3.40.50.300:FF:000309">
    <property type="entry name" value="ABC transporter ATP-binding protein"/>
    <property type="match status" value="1"/>
</dbReference>
<dbReference type="FunFam" id="3.40.50.300:FF:000011">
    <property type="entry name" value="Putative ABC transporter ATP-binding component"/>
    <property type="match status" value="1"/>
</dbReference>
<dbReference type="PANTHER" id="PTHR42855:SF2">
    <property type="entry name" value="DRUG RESISTANCE ABC TRANSPORTER,ATP-BINDING PROTEIN"/>
    <property type="match status" value="1"/>
</dbReference>
<dbReference type="CDD" id="cd03221">
    <property type="entry name" value="ABCF_EF-3"/>
    <property type="match status" value="2"/>
</dbReference>
<dbReference type="GO" id="GO:0016887">
    <property type="term" value="F:ATP hydrolysis activity"/>
    <property type="evidence" value="ECO:0007669"/>
    <property type="project" value="InterPro"/>
</dbReference>
<dbReference type="Gene3D" id="3.40.50.300">
    <property type="entry name" value="P-loop containing nucleotide triphosphate hydrolases"/>
    <property type="match status" value="2"/>
</dbReference>
<dbReference type="KEGG" id="kme:H0A61_00734"/>
<dbReference type="GO" id="GO:0003677">
    <property type="term" value="F:DNA binding"/>
    <property type="evidence" value="ECO:0007669"/>
    <property type="project" value="InterPro"/>
</dbReference>
<evidence type="ECO:0000313" key="7">
    <source>
        <dbReference type="Proteomes" id="UP000662904"/>
    </source>
</evidence>
<dbReference type="InterPro" id="IPR032781">
    <property type="entry name" value="ABC_tran_Xtn"/>
</dbReference>
<feature type="domain" description="ABC transporter" evidence="5">
    <location>
        <begin position="4"/>
        <end position="270"/>
    </location>
</feature>
<keyword evidence="2" id="KW-0547">Nucleotide-binding</keyword>
<feature type="coiled-coil region" evidence="4">
    <location>
        <begin position="252"/>
        <end position="286"/>
    </location>
</feature>
<dbReference type="InterPro" id="IPR027417">
    <property type="entry name" value="P-loop_NTPase"/>
</dbReference>
<dbReference type="PANTHER" id="PTHR42855">
    <property type="entry name" value="ABC TRANSPORTER ATP-BINDING SUBUNIT"/>
    <property type="match status" value="1"/>
</dbReference>
<sequence>MLILSAAEIKKSYGAEEVLSGISFQVNDGDKIGLIGINGAGKSTLLKIIAGEIYPDEGEITKGKDISIGYLAQESNLEGDNTLWQETAGVFDYLKDMEKNLRELERKMGERQALEDKAYLNKLMEEYSSLVDRFHKSEGYEYESRIRGVLSGLGFTPEEYEKPVSTLSGGQKTRLALGKLLLKKPSLLLLDEPTNYLDMETTEWLEDYLKDYRGAIIIISHDRFFLDSLVTRVFEIEGRRLLEFKGNYTDYVRQKEKLREQEQKMYSRQQEEIQRLKEQIRRQKAWRNFSQANSRIKTLERIEIMDRPPLPPKKARISFDPEIKSGKEVLKVENLSKEFNGRLLFKGVSFKIVKGDRIGLIGPNGTGKSTLLKILAGFIPPSEGAITPGHNVRVSYYHQELEDLNPENTVLDEVWQVVPKMPQGQLRTILGSFLFSGEDVFKKIHTLSGGEKSRVSLAKLMLSRGNFLLIDEPTNHLDMVSKESLERALLNYTGTLFMVSHDRYFLNRVATRIFELKDNTLNIYNGNYSYYLEKKKALEKKEQEKIIEVRENKKKENALKEQAEREKKKKEREIKQIEEEILELEERLKHLEELLCQEDVYSDETKAGEINREYQNTRKELENLYSLWAKRLESDDTG</sequence>
<keyword evidence="3 6" id="KW-0067">ATP-binding</keyword>
<dbReference type="SMART" id="SM00382">
    <property type="entry name" value="AAA"/>
    <property type="match status" value="2"/>
</dbReference>
<gene>
    <name evidence="6" type="primary">yheS</name>
    <name evidence="6" type="ORF">H0A61_00734</name>
</gene>
<organism evidence="6 7">
    <name type="scientific">Koleobacter methoxysyntrophicus</name>
    <dbReference type="NCBI Taxonomy" id="2751313"/>
    <lineage>
        <taxon>Bacteria</taxon>
        <taxon>Bacillati</taxon>
        <taxon>Bacillota</taxon>
        <taxon>Clostridia</taxon>
        <taxon>Koleobacterales</taxon>
        <taxon>Koleobacteraceae</taxon>
        <taxon>Koleobacter</taxon>
    </lineage>
</organism>
<dbReference type="InterPro" id="IPR003439">
    <property type="entry name" value="ABC_transporter-like_ATP-bd"/>
</dbReference>
<reference evidence="6" key="1">
    <citation type="submission" date="2020-07" db="EMBL/GenBank/DDBJ databases">
        <title>Koleobacter methoxysyntrophicus gen. nov., sp. nov., a novel anaerobic bacterium isolated from deep subsurface oil field and proposal of Koleobacterales ord. nov. in the phylum Firmicutes.</title>
        <authorList>
            <person name="Sakamoto S."/>
            <person name="Tamaki H."/>
        </authorList>
    </citation>
    <scope>NUCLEOTIDE SEQUENCE</scope>
    <source>
        <strain evidence="6">NRmbB1</strain>
    </source>
</reference>
<dbReference type="InterPro" id="IPR017871">
    <property type="entry name" value="ABC_transporter-like_CS"/>
</dbReference>
<dbReference type="AlphaFoldDB" id="A0A8A0RKK1"/>
<dbReference type="GO" id="GO:0005524">
    <property type="term" value="F:ATP binding"/>
    <property type="evidence" value="ECO:0007669"/>
    <property type="project" value="UniProtKB-KW"/>
</dbReference>
<evidence type="ECO:0000256" key="1">
    <source>
        <dbReference type="ARBA" id="ARBA00022737"/>
    </source>
</evidence>
<dbReference type="InterPro" id="IPR051309">
    <property type="entry name" value="ABCF_ATPase"/>
</dbReference>